<sequence length="1405" mass="155449">MRPKSDCNIRLQCAKSFQQTAFLCNPATFHYACPIVAARQQFVDEGTQRMPEPYQPMPAVLDRQIENEAQDAFGHRHFAQALQSLVEAEHHKPPFSIGLLGGWGTGKSSIKELYTRGLADGASDGTGRPSRRDRIKSITFNAWRFGGKDQDIKRALLRHVFMELGGDEQALHDKLFRSVTQIETQWKGWREYAVQLWRAWSLPLPAFVGAMVLLFGLVWGGLAILPWSNPIVQSTFILAISGAYSYLLKNLKPSKVDSFRSITKVSLPSASAEQYEEMLLEQLKVFKGPAPGIFTKADPCERLVIFVDDLDRLSAEEMVLGLDAVRAFMEIPSDKLPAGLGLVFVISCDEAKVADALARGRGNPEQPGTVFTHMDARRYLDRIFQFRLEIPPAPRGDMRQFALKHLSSFADIVNDLNDLGASPEQVIDRMIHVNVVDPRNALQVVNAFAQSWWLAKRREYEGSAGERPGGLHQGAVTNHPISLGALSAARVSFPDFYRDLQDDPQLLGRLTELLVHEGELSNQPVETRALLVKRYVIEDKEGKATIRDGCRDLRQFLASLVGLRWPDSLQSLLLLSEDPITRKFGAGTSTLYNMLVSGDTRGLIEQLSTRTDKIVLSEDQAQLLHELISDLHMETVPRRHNAMRVIANLLDHLPPRTVRLMLGKLCNELTASLDLRSMVGLDKIGSVVPLANAQEQRQIAAELVDDLLTTQHQIEFRLETMQTPSLDEAKAMVRKACVIVLNIRERHGLPAPQERKFVEWLKVRDVTLGKGSYHFDFNTLEQWIGNHEQMLLQMLGADYASLVADEAEAGRSQAMELPIVSDRADQLFATLASKGEESREELWKLVQRYLKLSSLELQACALTTLEHSHQLAGAQSLSTCLISIVHNLIAHPEPAVDYERGFRWVLSTASARFADLTKDAKSSLADLCANLSGGEAYQADAVALFEQIIQRESGLLAQVSTNWVEDFADDLPLDCCASLLKAYDGLPEKVQTKVIVYFDTGFTASALPDRFGELYACAASNIPSKSWDSGQLHEHLDRSLSRLPSRVSRSVEDLEALMGGLSKIYLHGSPSTIATCLRDTFSSAASYPAQHNQLHLSLAGTWPPTDVVQPGYVPDTIFSEAINVGRRSPTEARRGLLISLDSMLTSGVVGQERDVELVELACLIWQTHPVEAEQFMATNSRKFTPSQIAQLPVAISWESTEEVGWLKVAWEKAAPALETSERAATTVLVLALGAVGSAQLPDQALSLWVNCLGADGYQVLAQALLSSDPTDDGRRRLWRQVLSLRPSPAPNELINLSIRMLSLAAAPETAAAVNNDLESICNRLSDQESRLATSKLLLTTVSSCSSMTIKNNLARLAFALGTHAALSGVDESALSEDDMQIIGDVFGKGRELTKLRSRFEKQERT</sequence>
<feature type="transmembrane region" description="Helical" evidence="1">
    <location>
        <begin position="204"/>
        <end position="225"/>
    </location>
</feature>
<reference evidence="3 4" key="1">
    <citation type="submission" date="2018-08" db="EMBL/GenBank/DDBJ databases">
        <title>Recombination of ecologically and evolutionarily significant loci maintains genetic cohesion in the Pseudomonas syringae species complex.</title>
        <authorList>
            <person name="Dillon M."/>
            <person name="Thakur S."/>
            <person name="Almeida R.N.D."/>
            <person name="Weir B.S."/>
            <person name="Guttman D.S."/>
        </authorList>
    </citation>
    <scope>NUCLEOTIDE SEQUENCE [LARGE SCALE GENOMIC DNA]</scope>
    <source>
        <strain evidence="3 4">ICMP 15201</strain>
    </source>
</reference>
<dbReference type="Pfam" id="PF07693">
    <property type="entry name" value="KAP_NTPase"/>
    <property type="match status" value="1"/>
</dbReference>
<protein>
    <recommendedName>
        <fullName evidence="2">KAP NTPase domain-containing protein</fullName>
    </recommendedName>
</protein>
<dbReference type="EMBL" id="RBPH01000070">
    <property type="protein sequence ID" value="RMN83579.1"/>
    <property type="molecule type" value="Genomic_DNA"/>
</dbReference>
<gene>
    <name evidence="3" type="ORF">ALQ53_04624</name>
</gene>
<evidence type="ECO:0000313" key="4">
    <source>
        <dbReference type="Proteomes" id="UP000269335"/>
    </source>
</evidence>
<name>A0AB37QDE0_PSECA</name>
<keyword evidence="1" id="KW-0472">Membrane</keyword>
<organism evidence="3 4">
    <name type="scientific">Pseudomonas cannabina</name>
    <dbReference type="NCBI Taxonomy" id="86840"/>
    <lineage>
        <taxon>Bacteria</taxon>
        <taxon>Pseudomonadati</taxon>
        <taxon>Pseudomonadota</taxon>
        <taxon>Gammaproteobacteria</taxon>
        <taxon>Pseudomonadales</taxon>
        <taxon>Pseudomonadaceae</taxon>
        <taxon>Pseudomonas</taxon>
    </lineage>
</organism>
<dbReference type="SUPFAM" id="SSF52540">
    <property type="entry name" value="P-loop containing nucleoside triphosphate hydrolases"/>
    <property type="match status" value="1"/>
</dbReference>
<keyword evidence="1" id="KW-0812">Transmembrane</keyword>
<proteinExistence type="predicted"/>
<dbReference type="Proteomes" id="UP000269335">
    <property type="component" value="Unassembled WGS sequence"/>
</dbReference>
<feature type="domain" description="KAP NTPase" evidence="2">
    <location>
        <begin position="76"/>
        <end position="448"/>
    </location>
</feature>
<evidence type="ECO:0000259" key="2">
    <source>
        <dbReference type="Pfam" id="PF07693"/>
    </source>
</evidence>
<comment type="caution">
    <text evidence="3">The sequence shown here is derived from an EMBL/GenBank/DDBJ whole genome shotgun (WGS) entry which is preliminary data.</text>
</comment>
<evidence type="ECO:0000256" key="1">
    <source>
        <dbReference type="SAM" id="Phobius"/>
    </source>
</evidence>
<dbReference type="InterPro" id="IPR011646">
    <property type="entry name" value="KAP_P-loop"/>
</dbReference>
<keyword evidence="1" id="KW-1133">Transmembrane helix</keyword>
<accession>A0AB37QDE0</accession>
<evidence type="ECO:0000313" key="3">
    <source>
        <dbReference type="EMBL" id="RMN83579.1"/>
    </source>
</evidence>
<dbReference type="InterPro" id="IPR027417">
    <property type="entry name" value="P-loop_NTPase"/>
</dbReference>